<feature type="compositionally biased region" description="Low complexity" evidence="1">
    <location>
        <begin position="195"/>
        <end position="229"/>
    </location>
</feature>
<feature type="compositionally biased region" description="Basic and acidic residues" evidence="1">
    <location>
        <begin position="230"/>
        <end position="240"/>
    </location>
</feature>
<dbReference type="HOGENOM" id="CLU_452128_0_0_1"/>
<reference evidence="2 3" key="1">
    <citation type="journal article" date="2014" name="BMC Genomics">
        <title>Adaptive genomic structural variation in the grape powdery mildew pathogen, Erysiphe necator.</title>
        <authorList>
            <person name="Jones L."/>
            <person name="Riaz S."/>
            <person name="Morales-Cruz A."/>
            <person name="Amrine K.C."/>
            <person name="McGuire B."/>
            <person name="Gubler W.D."/>
            <person name="Walker M.A."/>
            <person name="Cantu D."/>
        </authorList>
    </citation>
    <scope>NUCLEOTIDE SEQUENCE [LARGE SCALE GENOMIC DNA]</scope>
    <source>
        <strain evidence="3">c</strain>
    </source>
</reference>
<dbReference type="STRING" id="52586.A0A0B1P9H3"/>
<feature type="region of interest" description="Disordered" evidence="1">
    <location>
        <begin position="113"/>
        <end position="267"/>
    </location>
</feature>
<feature type="compositionally biased region" description="Polar residues" evidence="1">
    <location>
        <begin position="352"/>
        <end position="370"/>
    </location>
</feature>
<dbReference type="EMBL" id="JNVN01001334">
    <property type="protein sequence ID" value="KHJ33621.1"/>
    <property type="molecule type" value="Genomic_DNA"/>
</dbReference>
<dbReference type="AlphaFoldDB" id="A0A0B1P9H3"/>
<proteinExistence type="predicted"/>
<evidence type="ECO:0000313" key="3">
    <source>
        <dbReference type="Proteomes" id="UP000030854"/>
    </source>
</evidence>
<organism evidence="2 3">
    <name type="scientific">Uncinula necator</name>
    <name type="common">Grape powdery mildew</name>
    <dbReference type="NCBI Taxonomy" id="52586"/>
    <lineage>
        <taxon>Eukaryota</taxon>
        <taxon>Fungi</taxon>
        <taxon>Dikarya</taxon>
        <taxon>Ascomycota</taxon>
        <taxon>Pezizomycotina</taxon>
        <taxon>Leotiomycetes</taxon>
        <taxon>Erysiphales</taxon>
        <taxon>Erysiphaceae</taxon>
        <taxon>Erysiphe</taxon>
    </lineage>
</organism>
<feature type="compositionally biased region" description="Polar residues" evidence="1">
    <location>
        <begin position="1"/>
        <end position="12"/>
    </location>
</feature>
<accession>A0A0B1P9H3</accession>
<comment type="caution">
    <text evidence="2">The sequence shown here is derived from an EMBL/GenBank/DDBJ whole genome shotgun (WGS) entry which is preliminary data.</text>
</comment>
<dbReference type="Proteomes" id="UP000030854">
    <property type="component" value="Unassembled WGS sequence"/>
</dbReference>
<gene>
    <name evidence="2" type="ORF">EV44_g5331</name>
</gene>
<feature type="region of interest" description="Disordered" evidence="1">
    <location>
        <begin position="283"/>
        <end position="370"/>
    </location>
</feature>
<evidence type="ECO:0000256" key="1">
    <source>
        <dbReference type="SAM" id="MobiDB-lite"/>
    </source>
</evidence>
<feature type="region of interest" description="Disordered" evidence="1">
    <location>
        <begin position="1"/>
        <end position="24"/>
    </location>
</feature>
<feature type="compositionally biased region" description="Basic and acidic residues" evidence="1">
    <location>
        <begin position="332"/>
        <end position="350"/>
    </location>
</feature>
<keyword evidence="3" id="KW-1185">Reference proteome</keyword>
<evidence type="ECO:0000313" key="2">
    <source>
        <dbReference type="EMBL" id="KHJ33621.1"/>
    </source>
</evidence>
<sequence length="604" mass="67103">MKKNLKNNNNDQPKTESNDTAEQNALADIHAAMMEELGIGRKDTLPLQDTYQIIPKHSKIQFKLNPENVAPGVNTWRNAVFDDVDPAEGEIDSIADGQLARIRRRLMNNQYPESLLGKNKNSSLDKGFVSHPKNSKDLVINRGQEGSRDQDPLPKTPNDIGSSPLPPSKISKANRNKIDKSRLNTSIARLRSAVPPTGSSTPTLPGASKASTASSKQKKSNASSIGSSSDHQKISKDKVKGPSSKSKSKGRSQRSKPQITRPLLQRSAWGALDEDAFLAYAIKPTPPTSPQAQNKNGIQSPIYISSSSSSTSSPSSQPEFIGQKSSFLTQDKFQEQKSEKSAQNKQEFKDNSLATRNQTNHNVSQETSQEKLTPLIRDMNIKSPEYLHTILPQTSGQNNLEGFPILSPSNHTNLMETKSQNTAEIFTGFSLSQNVNMEGRAMIQVDAGLGLPGYARLRGDSRNLFLELQQSDRIIACESLESEIVLITDSMNPKFNLIIEILKDYSPPNPIWRISFEFSHIKNEFLKVILNYKAQKRENNLLQNSVIDQRKSIIDILDHKTMPFFKNLIHIGVPKRQENIRPNDAKIRTETLNDLSEIGGISHV</sequence>
<protein>
    <submittedName>
        <fullName evidence="2">Putative bgh specific protein</fullName>
    </submittedName>
</protein>
<feature type="compositionally biased region" description="Low complexity" evidence="1">
    <location>
        <begin position="298"/>
        <end position="318"/>
    </location>
</feature>
<name>A0A0B1P9H3_UNCNE</name>